<sequence length="125" mass="13288">MSSSQAHYTLVRAFPISIHIKRHVTDDIILPAVGIIGTTVMPHSLFLGSALATQNRLASVPIPGASKKSKSGTDTDTERTASSRSSLYLAPPPRAATPTPKPAMHVRIIDVVRGAVRTACRVPEP</sequence>
<evidence type="ECO:0000313" key="2">
    <source>
        <dbReference type="EMBL" id="KAG5633135.1"/>
    </source>
</evidence>
<feature type="non-terminal residue" evidence="2">
    <location>
        <position position="125"/>
    </location>
</feature>
<reference evidence="2" key="2">
    <citation type="submission" date="2021-10" db="EMBL/GenBank/DDBJ databases">
        <title>Phylogenomics reveals ancestral predisposition of the termite-cultivated fungus Termitomyces towards a domesticated lifestyle.</title>
        <authorList>
            <person name="Auxier B."/>
            <person name="Grum-Grzhimaylo A."/>
            <person name="Cardenas M.E."/>
            <person name="Lodge J.D."/>
            <person name="Laessoe T."/>
            <person name="Pedersen O."/>
            <person name="Smith M.E."/>
            <person name="Kuyper T.W."/>
            <person name="Franco-Molano E.A."/>
            <person name="Baroni T.J."/>
            <person name="Aanen D.K."/>
        </authorList>
    </citation>
    <scope>NUCLEOTIDE SEQUENCE</scope>
    <source>
        <strain evidence="2">D49</strain>
    </source>
</reference>
<feature type="compositionally biased region" description="Basic and acidic residues" evidence="1">
    <location>
        <begin position="71"/>
        <end position="81"/>
    </location>
</feature>
<dbReference type="AlphaFoldDB" id="A0A9P7K1R5"/>
<reference evidence="2" key="1">
    <citation type="submission" date="2021-02" db="EMBL/GenBank/DDBJ databases">
        <authorList>
            <person name="Nieuwenhuis M."/>
            <person name="Van De Peppel L.J.J."/>
        </authorList>
    </citation>
    <scope>NUCLEOTIDE SEQUENCE</scope>
    <source>
        <strain evidence="2">D49</strain>
    </source>
</reference>
<dbReference type="EMBL" id="JABCKI010009116">
    <property type="protein sequence ID" value="KAG5633135.1"/>
    <property type="molecule type" value="Genomic_DNA"/>
</dbReference>
<keyword evidence="3" id="KW-1185">Reference proteome</keyword>
<evidence type="ECO:0000256" key="1">
    <source>
        <dbReference type="SAM" id="MobiDB-lite"/>
    </source>
</evidence>
<name>A0A9P7K1R5_9AGAR</name>
<protein>
    <submittedName>
        <fullName evidence="2">Uncharacterized protein</fullName>
    </submittedName>
</protein>
<dbReference type="OrthoDB" id="409173at2759"/>
<organism evidence="2 3">
    <name type="scientific">Sphagnurus paluster</name>
    <dbReference type="NCBI Taxonomy" id="117069"/>
    <lineage>
        <taxon>Eukaryota</taxon>
        <taxon>Fungi</taxon>
        <taxon>Dikarya</taxon>
        <taxon>Basidiomycota</taxon>
        <taxon>Agaricomycotina</taxon>
        <taxon>Agaricomycetes</taxon>
        <taxon>Agaricomycetidae</taxon>
        <taxon>Agaricales</taxon>
        <taxon>Tricholomatineae</taxon>
        <taxon>Lyophyllaceae</taxon>
        <taxon>Sphagnurus</taxon>
    </lineage>
</organism>
<comment type="caution">
    <text evidence="2">The sequence shown here is derived from an EMBL/GenBank/DDBJ whole genome shotgun (WGS) entry which is preliminary data.</text>
</comment>
<dbReference type="Proteomes" id="UP000717328">
    <property type="component" value="Unassembled WGS sequence"/>
</dbReference>
<feature type="region of interest" description="Disordered" evidence="1">
    <location>
        <begin position="59"/>
        <end position="102"/>
    </location>
</feature>
<gene>
    <name evidence="2" type="ORF">H0H81_010640</name>
</gene>
<proteinExistence type="predicted"/>
<accession>A0A9P7K1R5</accession>
<feature type="compositionally biased region" description="Pro residues" evidence="1">
    <location>
        <begin position="90"/>
        <end position="101"/>
    </location>
</feature>
<evidence type="ECO:0000313" key="3">
    <source>
        <dbReference type="Proteomes" id="UP000717328"/>
    </source>
</evidence>